<dbReference type="Gene3D" id="1.10.510.10">
    <property type="entry name" value="Transferase(Phosphotransferase) domain 1"/>
    <property type="match status" value="1"/>
</dbReference>
<dbReference type="AlphaFoldDB" id="A0AAE0JBU7"/>
<dbReference type="Proteomes" id="UP001278500">
    <property type="component" value="Unassembled WGS sequence"/>
</dbReference>
<evidence type="ECO:0000313" key="3">
    <source>
        <dbReference type="Proteomes" id="UP001278500"/>
    </source>
</evidence>
<accession>A0AAE0JBU7</accession>
<feature type="region of interest" description="Disordered" evidence="1">
    <location>
        <begin position="98"/>
        <end position="132"/>
    </location>
</feature>
<dbReference type="RefSeq" id="XP_062679988.1">
    <property type="nucleotide sequence ID" value="XM_062822862.1"/>
</dbReference>
<proteinExistence type="predicted"/>
<protein>
    <recommendedName>
        <fullName evidence="4">Protein kinase domain-containing protein</fullName>
    </recommendedName>
</protein>
<reference evidence="2" key="1">
    <citation type="journal article" date="2023" name="Mol. Phylogenet. Evol.">
        <title>Genome-scale phylogeny and comparative genomics of the fungal order Sordariales.</title>
        <authorList>
            <person name="Hensen N."/>
            <person name="Bonometti L."/>
            <person name="Westerberg I."/>
            <person name="Brannstrom I.O."/>
            <person name="Guillou S."/>
            <person name="Cros-Aarteil S."/>
            <person name="Calhoun S."/>
            <person name="Haridas S."/>
            <person name="Kuo A."/>
            <person name="Mondo S."/>
            <person name="Pangilinan J."/>
            <person name="Riley R."/>
            <person name="LaButti K."/>
            <person name="Andreopoulos B."/>
            <person name="Lipzen A."/>
            <person name="Chen C."/>
            <person name="Yan M."/>
            <person name="Daum C."/>
            <person name="Ng V."/>
            <person name="Clum A."/>
            <person name="Steindorff A."/>
            <person name="Ohm R.A."/>
            <person name="Martin F."/>
            <person name="Silar P."/>
            <person name="Natvig D.O."/>
            <person name="Lalanne C."/>
            <person name="Gautier V."/>
            <person name="Ament-Velasquez S.L."/>
            <person name="Kruys A."/>
            <person name="Hutchinson M.I."/>
            <person name="Powell A.J."/>
            <person name="Barry K."/>
            <person name="Miller A.N."/>
            <person name="Grigoriev I.V."/>
            <person name="Debuchy R."/>
            <person name="Gladieux P."/>
            <person name="Hiltunen Thoren M."/>
            <person name="Johannesson H."/>
        </authorList>
    </citation>
    <scope>NUCLEOTIDE SEQUENCE</scope>
    <source>
        <strain evidence="2">CBS 560.94</strain>
    </source>
</reference>
<comment type="caution">
    <text evidence="2">The sequence shown here is derived from an EMBL/GenBank/DDBJ whole genome shotgun (WGS) entry which is preliminary data.</text>
</comment>
<gene>
    <name evidence="2" type="ORF">B0H65DRAFT_279858</name>
</gene>
<dbReference type="EMBL" id="JAUEPP010000006">
    <property type="protein sequence ID" value="KAK3341046.1"/>
    <property type="molecule type" value="Genomic_DNA"/>
</dbReference>
<evidence type="ECO:0000313" key="2">
    <source>
        <dbReference type="EMBL" id="KAK3341046.1"/>
    </source>
</evidence>
<reference evidence="2" key="2">
    <citation type="submission" date="2023-06" db="EMBL/GenBank/DDBJ databases">
        <authorList>
            <consortium name="Lawrence Berkeley National Laboratory"/>
            <person name="Haridas S."/>
            <person name="Hensen N."/>
            <person name="Bonometti L."/>
            <person name="Westerberg I."/>
            <person name="Brannstrom I.O."/>
            <person name="Guillou S."/>
            <person name="Cros-Aarteil S."/>
            <person name="Calhoun S."/>
            <person name="Kuo A."/>
            <person name="Mondo S."/>
            <person name="Pangilinan J."/>
            <person name="Riley R."/>
            <person name="Labutti K."/>
            <person name="Andreopoulos B."/>
            <person name="Lipzen A."/>
            <person name="Chen C."/>
            <person name="Yanf M."/>
            <person name="Daum C."/>
            <person name="Ng V."/>
            <person name="Clum A."/>
            <person name="Steindorff A."/>
            <person name="Ohm R."/>
            <person name="Martin F."/>
            <person name="Silar P."/>
            <person name="Natvig D."/>
            <person name="Lalanne C."/>
            <person name="Gautier V."/>
            <person name="Ament-Velasquez S.L."/>
            <person name="Kruys A."/>
            <person name="Hutchinson M.I."/>
            <person name="Powell A.J."/>
            <person name="Barry K."/>
            <person name="Miller A.N."/>
            <person name="Grigoriev I.V."/>
            <person name="Debuchy R."/>
            <person name="Gladieux P."/>
            <person name="Thoren M.H."/>
            <person name="Johannesson H."/>
        </authorList>
    </citation>
    <scope>NUCLEOTIDE SEQUENCE</scope>
    <source>
        <strain evidence="2">CBS 560.94</strain>
    </source>
</reference>
<sequence>MDRSGEELYQKYLEASNEMYFPPESEDLPKPVTQAYDMWSMGVLMLDVLVWGLYGGKNLGIDEVFGEMGTQRPPSPLNTDSVSPKVFKRTKVNAEPSNTKLYEPFCPSELDADANADAPSPSTPRSSGSHETAVEMRLKLTILDRNFPHPRGSRRCPACQTVV</sequence>
<evidence type="ECO:0008006" key="4">
    <source>
        <dbReference type="Google" id="ProtNLM"/>
    </source>
</evidence>
<evidence type="ECO:0000256" key="1">
    <source>
        <dbReference type="SAM" id="MobiDB-lite"/>
    </source>
</evidence>
<keyword evidence="3" id="KW-1185">Reference proteome</keyword>
<organism evidence="2 3">
    <name type="scientific">Neurospora tetraspora</name>
    <dbReference type="NCBI Taxonomy" id="94610"/>
    <lineage>
        <taxon>Eukaryota</taxon>
        <taxon>Fungi</taxon>
        <taxon>Dikarya</taxon>
        <taxon>Ascomycota</taxon>
        <taxon>Pezizomycotina</taxon>
        <taxon>Sordariomycetes</taxon>
        <taxon>Sordariomycetidae</taxon>
        <taxon>Sordariales</taxon>
        <taxon>Sordariaceae</taxon>
        <taxon>Neurospora</taxon>
    </lineage>
</organism>
<dbReference type="GeneID" id="87860016"/>
<name>A0AAE0JBU7_9PEZI</name>